<name>A0A2M7BTI7_9BACT</name>
<dbReference type="Proteomes" id="UP000230119">
    <property type="component" value="Unassembled WGS sequence"/>
</dbReference>
<dbReference type="InterPro" id="IPR029063">
    <property type="entry name" value="SAM-dependent_MTases_sf"/>
</dbReference>
<dbReference type="NCBIfam" id="TIGR01444">
    <property type="entry name" value="fkbM_fam"/>
    <property type="match status" value="1"/>
</dbReference>
<reference evidence="3" key="1">
    <citation type="submission" date="2017-09" db="EMBL/GenBank/DDBJ databases">
        <title>Depth-based differentiation of microbial function through sediment-hosted aquifers and enrichment of novel symbionts in the deep terrestrial subsurface.</title>
        <authorList>
            <person name="Probst A.J."/>
            <person name="Ladd B."/>
            <person name="Jarett J.K."/>
            <person name="Geller-Mcgrath D.E."/>
            <person name="Sieber C.M.K."/>
            <person name="Emerson J.B."/>
            <person name="Anantharaman K."/>
            <person name="Thomas B.C."/>
            <person name="Malmstrom R."/>
            <person name="Stieglmeier M."/>
            <person name="Klingl A."/>
            <person name="Woyke T."/>
            <person name="Ryan C.M."/>
            <person name="Banfield J.F."/>
        </authorList>
    </citation>
    <scope>NUCLEOTIDE SEQUENCE [LARGE SCALE GENOMIC DNA]</scope>
</reference>
<accession>A0A2M7BTI7</accession>
<dbReference type="EMBL" id="PEVA01000033">
    <property type="protein sequence ID" value="PIV08802.1"/>
    <property type="molecule type" value="Genomic_DNA"/>
</dbReference>
<gene>
    <name evidence="2" type="ORF">COS52_00815</name>
</gene>
<protein>
    <recommendedName>
        <fullName evidence="1">Methyltransferase FkbM domain-containing protein</fullName>
    </recommendedName>
</protein>
<sequence length="277" mass="32727">MAHLAKVFFACLFRLIGNKNWGRRNIKYFLSYCRYAMKYIVYWKLLKIPLHSETILKYKLHFFHYSIFLSLFEDMFLNDEYYVKLPRNPHIIDLGSEIGLSVTYFKSMYPNARIMAFEPDPASYELLTKNIRNNIMKKVTTYNVAPANKVGLMSFYIDPSVEGSLTMSLFEKRQKKRIAVKVDRLSHYIKQRVDLLKMDIEGAEFDVLSDLSHSKKISLIDSMMIECHHHIDTKKNNLSRLLALLEKNGFGYQLKAKYSLPFKKQTYQDCLIFAYRE</sequence>
<evidence type="ECO:0000313" key="2">
    <source>
        <dbReference type="EMBL" id="PIV08802.1"/>
    </source>
</evidence>
<dbReference type="AlphaFoldDB" id="A0A2M7BTI7"/>
<proteinExistence type="predicted"/>
<evidence type="ECO:0000259" key="1">
    <source>
        <dbReference type="Pfam" id="PF05050"/>
    </source>
</evidence>
<dbReference type="Gene3D" id="3.40.50.150">
    <property type="entry name" value="Vaccinia Virus protein VP39"/>
    <property type="match status" value="1"/>
</dbReference>
<organism evidence="2 3">
    <name type="scientific">Candidatus Roizmanbacteria bacterium CG03_land_8_20_14_0_80_39_12</name>
    <dbReference type="NCBI Taxonomy" id="1974847"/>
    <lineage>
        <taxon>Bacteria</taxon>
        <taxon>Candidatus Roizmaniibacteriota</taxon>
    </lineage>
</organism>
<comment type="caution">
    <text evidence="2">The sequence shown here is derived from an EMBL/GenBank/DDBJ whole genome shotgun (WGS) entry which is preliminary data.</text>
</comment>
<dbReference type="InterPro" id="IPR006342">
    <property type="entry name" value="FkbM_mtfrase"/>
</dbReference>
<dbReference type="InterPro" id="IPR052514">
    <property type="entry name" value="SAM-dependent_MTase"/>
</dbReference>
<dbReference type="Pfam" id="PF05050">
    <property type="entry name" value="Methyltransf_21"/>
    <property type="match status" value="1"/>
</dbReference>
<feature type="domain" description="Methyltransferase FkbM" evidence="1">
    <location>
        <begin position="93"/>
        <end position="250"/>
    </location>
</feature>
<dbReference type="PANTHER" id="PTHR34203">
    <property type="entry name" value="METHYLTRANSFERASE, FKBM FAMILY PROTEIN"/>
    <property type="match status" value="1"/>
</dbReference>
<evidence type="ECO:0000313" key="3">
    <source>
        <dbReference type="Proteomes" id="UP000230119"/>
    </source>
</evidence>
<dbReference type="SUPFAM" id="SSF53335">
    <property type="entry name" value="S-adenosyl-L-methionine-dependent methyltransferases"/>
    <property type="match status" value="1"/>
</dbReference>
<dbReference type="PANTHER" id="PTHR34203:SF15">
    <property type="entry name" value="SLL1173 PROTEIN"/>
    <property type="match status" value="1"/>
</dbReference>